<reference evidence="2 3" key="1">
    <citation type="submission" date="2024-01" db="EMBL/GenBank/DDBJ databases">
        <title>The genome of the rayed Mediterranean limpet Patella caerulea (Linnaeus, 1758).</title>
        <authorList>
            <person name="Anh-Thu Weber A."/>
            <person name="Halstead-Nussloch G."/>
        </authorList>
    </citation>
    <scope>NUCLEOTIDE SEQUENCE [LARGE SCALE GENOMIC DNA]</scope>
    <source>
        <strain evidence="2">AATW-2023a</strain>
        <tissue evidence="2">Whole specimen</tissue>
    </source>
</reference>
<protein>
    <recommendedName>
        <fullName evidence="1">CABIT domain-containing protein</fullName>
    </recommendedName>
</protein>
<name>A0AAN8Q346_PATCE</name>
<feature type="domain" description="CABIT" evidence="1">
    <location>
        <begin position="35"/>
        <end position="280"/>
    </location>
</feature>
<dbReference type="Proteomes" id="UP001347796">
    <property type="component" value="Unassembled WGS sequence"/>
</dbReference>
<dbReference type="EMBL" id="JAZGQO010000006">
    <property type="protein sequence ID" value="KAK6185846.1"/>
    <property type="molecule type" value="Genomic_DNA"/>
</dbReference>
<gene>
    <name evidence="2" type="ORF">SNE40_007992</name>
</gene>
<proteinExistence type="predicted"/>
<dbReference type="Pfam" id="PF12736">
    <property type="entry name" value="CABIT"/>
    <property type="match status" value="1"/>
</dbReference>
<sequence length="346" mass="40205">MIDDGYSILGVGREISFVWSDHAQTLAETLKDNRLPVVVKIVEDDVVKSEPDMVIDFQRPLLLYREVKRRKLFTRHMVMDSMNRSKEAGPYVVIPEEYRGLFLKMESLKERESDIISIATIARVMPATFLSLSVGRGFVPSKIRGDSIIYNKRKDIPTGLFYAMNVHEDYVTYINSRKSEKRRLMRCLRCITEDRKLEVLFPFNWSGDLYIVDLRRNHSKYSESDPVTRLHRIPELLKILEPNQQVKLIHGDPPSLESKFSGILKFCHLTEEHTVIGCTLTSKEPRLFEISVPSGPLYTTALNTNDKHSDVTLQKCRDFMNNTITKFITEMKIRKDFGVEKRELRE</sequence>
<dbReference type="InterPro" id="IPR025946">
    <property type="entry name" value="CABIT_dom"/>
</dbReference>
<dbReference type="AlphaFoldDB" id="A0AAN8Q346"/>
<comment type="caution">
    <text evidence="2">The sequence shown here is derived from an EMBL/GenBank/DDBJ whole genome shotgun (WGS) entry which is preliminary data.</text>
</comment>
<organism evidence="2 3">
    <name type="scientific">Patella caerulea</name>
    <name type="common">Rayed Mediterranean limpet</name>
    <dbReference type="NCBI Taxonomy" id="87958"/>
    <lineage>
        <taxon>Eukaryota</taxon>
        <taxon>Metazoa</taxon>
        <taxon>Spiralia</taxon>
        <taxon>Lophotrochozoa</taxon>
        <taxon>Mollusca</taxon>
        <taxon>Gastropoda</taxon>
        <taxon>Patellogastropoda</taxon>
        <taxon>Patelloidea</taxon>
        <taxon>Patellidae</taxon>
        <taxon>Patella</taxon>
    </lineage>
</organism>
<evidence type="ECO:0000259" key="1">
    <source>
        <dbReference type="Pfam" id="PF12736"/>
    </source>
</evidence>
<evidence type="ECO:0000313" key="3">
    <source>
        <dbReference type="Proteomes" id="UP001347796"/>
    </source>
</evidence>
<keyword evidence="3" id="KW-1185">Reference proteome</keyword>
<evidence type="ECO:0000313" key="2">
    <source>
        <dbReference type="EMBL" id="KAK6185846.1"/>
    </source>
</evidence>
<accession>A0AAN8Q346</accession>